<dbReference type="AlphaFoldDB" id="A0A6L3ZHB7"/>
<evidence type="ECO:0000259" key="3">
    <source>
        <dbReference type="Pfam" id="PF18962"/>
    </source>
</evidence>
<sequence>MKKLSRLLTALALVLGMQGYSAITDTYGDNFAVVRTTTSTTGSISSLTRYQLSGLASGWYTVKAVESGPYMSNARITDSQYIYGQDGQMFISGNKSIGIRFDYDLPSWNCINSTITIEIRNYLGTLVVSKNINVVVTLKRDCAWFNEEINSNYAVPKPLVNFGVLYDGSDRTYYAAQDGSSVALHYASSSSFGKCVSSSGSYFTLSSTGTNFQINGSTIYMIGNNNKIYKADIDAANGTYTYSFANGNELEVRAGSDIQVSPVGNIFYIGTDNKVRVITGPAGWQHAPVLQQAIDARSGSDLVFGDGKLFYVGTDNYIHYLTYNHTINEWLSYIANTYAIAPKANTEMAYGDGYLFYIGTDNKMHYIDGPNSTDQGVMNSSAPNAYVSGRMGMEYFNGRVQYFTSDRKSFGLDWNGSSWSYATPDYCVQGRVGTDLSLGSGLMIFVNDHDRALDAFKWNNTGCKTDGNAQRPIGHTYKDHDLNLASVELYPNPTTNGLVNLTSATSGSYTISSVDGRVVMEGTVSVAGTHEVQVQDLQKGVYILNWQGDNGVADVQRIVVQ</sequence>
<evidence type="ECO:0000313" key="5">
    <source>
        <dbReference type="Proteomes" id="UP000484164"/>
    </source>
</evidence>
<protein>
    <submittedName>
        <fullName evidence="4">T9SS type A sorting domain-containing protein</fullName>
    </submittedName>
</protein>
<name>A0A6L3ZHB7_9FLAO</name>
<feature type="signal peptide" evidence="2">
    <location>
        <begin position="1"/>
        <end position="22"/>
    </location>
</feature>
<dbReference type="RefSeq" id="WP_151691447.1">
    <property type="nucleotide sequence ID" value="NZ_BMGX01000002.1"/>
</dbReference>
<evidence type="ECO:0000256" key="1">
    <source>
        <dbReference type="ARBA" id="ARBA00022729"/>
    </source>
</evidence>
<dbReference type="OrthoDB" id="862563at2"/>
<evidence type="ECO:0000256" key="2">
    <source>
        <dbReference type="SAM" id="SignalP"/>
    </source>
</evidence>
<dbReference type="Proteomes" id="UP000484164">
    <property type="component" value="Unassembled WGS sequence"/>
</dbReference>
<reference evidence="4 5" key="1">
    <citation type="submission" date="2019-10" db="EMBL/GenBank/DDBJ databases">
        <title>Genome sequence of Phaeocystidibacter marisrubri JCM30614 (type strain).</title>
        <authorList>
            <person name="Bowman J.P."/>
        </authorList>
    </citation>
    <scope>NUCLEOTIDE SEQUENCE [LARGE SCALE GENOMIC DNA]</scope>
    <source>
        <strain evidence="4 5">JCM 30614</strain>
    </source>
</reference>
<dbReference type="NCBIfam" id="TIGR04183">
    <property type="entry name" value="Por_Secre_tail"/>
    <property type="match status" value="1"/>
</dbReference>
<dbReference type="InterPro" id="IPR026444">
    <property type="entry name" value="Secre_tail"/>
</dbReference>
<dbReference type="EMBL" id="WBVQ01000001">
    <property type="protein sequence ID" value="KAB2816875.1"/>
    <property type="molecule type" value="Genomic_DNA"/>
</dbReference>
<comment type="caution">
    <text evidence="4">The sequence shown here is derived from an EMBL/GenBank/DDBJ whole genome shotgun (WGS) entry which is preliminary data.</text>
</comment>
<feature type="domain" description="Secretion system C-terminal sorting" evidence="3">
    <location>
        <begin position="489"/>
        <end position="559"/>
    </location>
</feature>
<keyword evidence="5" id="KW-1185">Reference proteome</keyword>
<dbReference type="Pfam" id="PF18962">
    <property type="entry name" value="Por_Secre_tail"/>
    <property type="match status" value="1"/>
</dbReference>
<gene>
    <name evidence="4" type="ORF">F8C82_00315</name>
</gene>
<dbReference type="SUPFAM" id="SSF89372">
    <property type="entry name" value="Fucose-specific lectin"/>
    <property type="match status" value="1"/>
</dbReference>
<proteinExistence type="predicted"/>
<accession>A0A6L3ZHB7</accession>
<feature type="chain" id="PRO_5027087693" evidence="2">
    <location>
        <begin position="23"/>
        <end position="561"/>
    </location>
</feature>
<organism evidence="4 5">
    <name type="scientific">Phaeocystidibacter marisrubri</name>
    <dbReference type="NCBI Taxonomy" id="1577780"/>
    <lineage>
        <taxon>Bacteria</taxon>
        <taxon>Pseudomonadati</taxon>
        <taxon>Bacteroidota</taxon>
        <taxon>Flavobacteriia</taxon>
        <taxon>Flavobacteriales</taxon>
        <taxon>Phaeocystidibacteraceae</taxon>
        <taxon>Phaeocystidibacter</taxon>
    </lineage>
</organism>
<evidence type="ECO:0000313" key="4">
    <source>
        <dbReference type="EMBL" id="KAB2816875.1"/>
    </source>
</evidence>
<keyword evidence="1 2" id="KW-0732">Signal</keyword>